<dbReference type="Pfam" id="PF08448">
    <property type="entry name" value="PAS_4"/>
    <property type="match status" value="2"/>
</dbReference>
<evidence type="ECO:0000256" key="1">
    <source>
        <dbReference type="ARBA" id="ARBA00000085"/>
    </source>
</evidence>
<keyword evidence="3 4" id="KW-0597">Phosphoprotein</keyword>
<feature type="domain" description="Response regulatory" evidence="7">
    <location>
        <begin position="570"/>
        <end position="683"/>
    </location>
</feature>
<feature type="region of interest" description="Disordered" evidence="5">
    <location>
        <begin position="549"/>
        <end position="570"/>
    </location>
</feature>
<evidence type="ECO:0000256" key="4">
    <source>
        <dbReference type="PROSITE-ProRule" id="PRU00169"/>
    </source>
</evidence>
<dbReference type="InterPro" id="IPR003661">
    <property type="entry name" value="HisK_dim/P_dom"/>
</dbReference>
<evidence type="ECO:0000259" key="6">
    <source>
        <dbReference type="PROSITE" id="PS50109"/>
    </source>
</evidence>
<dbReference type="Gene3D" id="1.10.287.130">
    <property type="match status" value="1"/>
</dbReference>
<evidence type="ECO:0000256" key="3">
    <source>
        <dbReference type="ARBA" id="ARBA00022553"/>
    </source>
</evidence>
<dbReference type="PANTHER" id="PTHR43065:SF42">
    <property type="entry name" value="TWO-COMPONENT SENSOR PPRA"/>
    <property type="match status" value="1"/>
</dbReference>
<dbReference type="InterPro" id="IPR036890">
    <property type="entry name" value="HATPase_C_sf"/>
</dbReference>
<dbReference type="Gene3D" id="3.30.450.20">
    <property type="entry name" value="PAS domain"/>
    <property type="match status" value="2"/>
</dbReference>
<dbReference type="SUPFAM" id="SSF55785">
    <property type="entry name" value="PYP-like sensor domain (PAS domain)"/>
    <property type="match status" value="2"/>
</dbReference>
<evidence type="ECO:0000256" key="2">
    <source>
        <dbReference type="ARBA" id="ARBA00012438"/>
    </source>
</evidence>
<keyword evidence="9" id="KW-1185">Reference proteome</keyword>
<dbReference type="SUPFAM" id="SSF47384">
    <property type="entry name" value="Homodimeric domain of signal transducing histidine kinase"/>
    <property type="match status" value="1"/>
</dbReference>
<dbReference type="OrthoDB" id="9792270at2"/>
<dbReference type="NCBIfam" id="TIGR00229">
    <property type="entry name" value="sensory_box"/>
    <property type="match status" value="1"/>
</dbReference>
<dbReference type="CDD" id="cd00082">
    <property type="entry name" value="HisKA"/>
    <property type="match status" value="1"/>
</dbReference>
<dbReference type="InterPro" id="IPR011006">
    <property type="entry name" value="CheY-like_superfamily"/>
</dbReference>
<dbReference type="InterPro" id="IPR036097">
    <property type="entry name" value="HisK_dim/P_sf"/>
</dbReference>
<dbReference type="Pfam" id="PF00072">
    <property type="entry name" value="Response_reg"/>
    <property type="match status" value="1"/>
</dbReference>
<dbReference type="GO" id="GO:0000155">
    <property type="term" value="F:phosphorelay sensor kinase activity"/>
    <property type="evidence" value="ECO:0007669"/>
    <property type="project" value="InterPro"/>
</dbReference>
<proteinExistence type="predicted"/>
<reference evidence="8 9" key="1">
    <citation type="journal article" date="2014" name="Int. J. Syst. Evol. Microbiol.">
        <title>Ramlibacter solisilvae sp. nov., isolated from forest soil, and emended description of the genus Ramlibacter.</title>
        <authorList>
            <person name="Lee H.J."/>
            <person name="Lee S.H."/>
            <person name="Lee S.S."/>
            <person name="Lee J.S."/>
            <person name="Kim Y."/>
            <person name="Kim S.C."/>
            <person name="Jeon C.O."/>
        </authorList>
    </citation>
    <scope>NUCLEOTIDE SEQUENCE [LARGE SCALE GENOMIC DNA]</scope>
    <source>
        <strain evidence="8 9">5-10</strain>
    </source>
</reference>
<gene>
    <name evidence="8" type="ORF">UC35_06875</name>
</gene>
<dbReference type="SMART" id="SM00388">
    <property type="entry name" value="HisKA"/>
    <property type="match status" value="1"/>
</dbReference>
<dbReference type="InterPro" id="IPR000014">
    <property type="entry name" value="PAS"/>
</dbReference>
<dbReference type="InterPro" id="IPR003594">
    <property type="entry name" value="HATPase_dom"/>
</dbReference>
<dbReference type="PATRIC" id="fig|94132.3.peg.1399"/>
<dbReference type="PROSITE" id="PS50109">
    <property type="entry name" value="HIS_KIN"/>
    <property type="match status" value="1"/>
</dbReference>
<dbReference type="SUPFAM" id="SSF55874">
    <property type="entry name" value="ATPase domain of HSP90 chaperone/DNA topoisomerase II/histidine kinase"/>
    <property type="match status" value="1"/>
</dbReference>
<dbReference type="InterPro" id="IPR035965">
    <property type="entry name" value="PAS-like_dom_sf"/>
</dbReference>
<dbReference type="Gene3D" id="3.40.50.2300">
    <property type="match status" value="1"/>
</dbReference>
<dbReference type="Proteomes" id="UP000070433">
    <property type="component" value="Chromosome"/>
</dbReference>
<dbReference type="RefSeq" id="WP_158513868.1">
    <property type="nucleotide sequence ID" value="NZ_CP010951.1"/>
</dbReference>
<dbReference type="InterPro" id="IPR001789">
    <property type="entry name" value="Sig_transdc_resp-reg_receiver"/>
</dbReference>
<feature type="domain" description="Histidine kinase" evidence="6">
    <location>
        <begin position="330"/>
        <end position="546"/>
    </location>
</feature>
<protein>
    <recommendedName>
        <fullName evidence="2">histidine kinase</fullName>
        <ecNumber evidence="2">2.7.13.3</ecNumber>
    </recommendedName>
</protein>
<dbReference type="InterPro" id="IPR005467">
    <property type="entry name" value="His_kinase_dom"/>
</dbReference>
<dbReference type="EMBL" id="CP010951">
    <property type="protein sequence ID" value="AMO22655.1"/>
    <property type="molecule type" value="Genomic_DNA"/>
</dbReference>
<dbReference type="SMART" id="SM00448">
    <property type="entry name" value="REC"/>
    <property type="match status" value="1"/>
</dbReference>
<sequence length="684" mass="75537">MKPSVAHPHFLQGGGKVGALMRAHDWSDSPLGPPEQWPQALRTVVGLLLQSQFPMFVAWGEELGFLYNDSYAEILGAKHPRALGRRFHDIWAEIWTDISPLIDAAMAGKSSYREDLPLVMNRKGYDEQTWFTFSYSPIRCDDGKVAGMFCAVSETTRRVLAERGQRELNETLERRVNAALAERKLLADIVEGTNAFVQVADLEYRWLAINRAAADEFERIFGIRPRVGDNMLELLASQPEHQAAVKAVWARALAGEEFVEIAEFGDPARDRRFYEMRYNALRDRAGQRIGAYQFVYDVTERLHDQERLRRAQEALRQSQKMESLGQLTGGVAHDFNNLLAVFANGLQLLERDVPAEQRERVYASMRRAVARGSGLTHQLLSFSRRRPINPEAIDLAACLDGMRALLTQSLRGDIQFRMELKDGLWPVEIDVGEFELAMLNLCVNARDSMATGGALTISAENVSEPGEQRLLDDFVRLSVQDSGCGMPPEILARVFEPFFTTKDVGKGSGLGLPQVYGFVQQSGGRLAVDSKVGEGTVLTLLLPRSLRQPVEASDESNAGVAPSDPPRRGHVLLVEDDPEVAALTREMLGELGFAVIHAASPAAALGALANARTVDVVLSDIMMPGGMSGLELAREIRRRQPGLPVVLTTGYSEATAGAGSAEFRLLLKPYSLDGLWKALSVQRN</sequence>
<dbReference type="PROSITE" id="PS50110">
    <property type="entry name" value="RESPONSE_REGULATORY"/>
    <property type="match status" value="1"/>
</dbReference>
<dbReference type="AlphaFoldDB" id="A0A127JRX3"/>
<dbReference type="EC" id="2.7.13.3" evidence="2"/>
<dbReference type="PANTHER" id="PTHR43065">
    <property type="entry name" value="SENSOR HISTIDINE KINASE"/>
    <property type="match status" value="1"/>
</dbReference>
<evidence type="ECO:0000256" key="5">
    <source>
        <dbReference type="SAM" id="MobiDB-lite"/>
    </source>
</evidence>
<name>A0A127JRX3_9BURK</name>
<accession>A0A127JRX3</accession>
<dbReference type="InterPro" id="IPR013656">
    <property type="entry name" value="PAS_4"/>
</dbReference>
<comment type="catalytic activity">
    <reaction evidence="1">
        <text>ATP + protein L-histidine = ADP + protein N-phospho-L-histidine.</text>
        <dbReference type="EC" id="2.7.13.3"/>
    </reaction>
</comment>
<organism evidence="8 9">
    <name type="scientific">Ramlibacter tataouinensis</name>
    <dbReference type="NCBI Taxonomy" id="94132"/>
    <lineage>
        <taxon>Bacteria</taxon>
        <taxon>Pseudomonadati</taxon>
        <taxon>Pseudomonadota</taxon>
        <taxon>Betaproteobacteria</taxon>
        <taxon>Burkholderiales</taxon>
        <taxon>Comamonadaceae</taxon>
        <taxon>Ramlibacter</taxon>
    </lineage>
</organism>
<dbReference type="SUPFAM" id="SSF52172">
    <property type="entry name" value="CheY-like"/>
    <property type="match status" value="1"/>
</dbReference>
<feature type="modified residue" description="4-aspartylphosphate" evidence="4">
    <location>
        <position position="620"/>
    </location>
</feature>
<dbReference type="InterPro" id="IPR004358">
    <property type="entry name" value="Sig_transdc_His_kin-like_C"/>
</dbReference>
<dbReference type="Gene3D" id="3.30.565.10">
    <property type="entry name" value="Histidine kinase-like ATPase, C-terminal domain"/>
    <property type="match status" value="1"/>
</dbReference>
<evidence type="ECO:0000259" key="7">
    <source>
        <dbReference type="PROSITE" id="PS50110"/>
    </source>
</evidence>
<dbReference type="SMART" id="SM00387">
    <property type="entry name" value="HATPase_c"/>
    <property type="match status" value="1"/>
</dbReference>
<dbReference type="Pfam" id="PF02518">
    <property type="entry name" value="HATPase_c"/>
    <property type="match status" value="1"/>
</dbReference>
<evidence type="ECO:0000313" key="9">
    <source>
        <dbReference type="Proteomes" id="UP000070433"/>
    </source>
</evidence>
<dbReference type="PRINTS" id="PR00344">
    <property type="entry name" value="BCTRLSENSOR"/>
</dbReference>
<evidence type="ECO:0000313" key="8">
    <source>
        <dbReference type="EMBL" id="AMO22655.1"/>
    </source>
</evidence>